<dbReference type="EMBL" id="WQKZ01000008">
    <property type="protein sequence ID" value="MVN78912.1"/>
    <property type="molecule type" value="Genomic_DNA"/>
</dbReference>
<protein>
    <submittedName>
        <fullName evidence="1">Uncharacterized protein</fullName>
    </submittedName>
</protein>
<gene>
    <name evidence="1" type="ORF">GO988_21495</name>
</gene>
<evidence type="ECO:0000313" key="1">
    <source>
        <dbReference type="EMBL" id="MVN78912.1"/>
    </source>
</evidence>
<dbReference type="Proteomes" id="UP000441336">
    <property type="component" value="Unassembled WGS sequence"/>
</dbReference>
<sequence>MADTTSDSTLDKLKVYAFPAVLGLLNLVLTNQIKDAATEIKETRKDIIELNSTVQVQKVVVDYLNQRVTNLETAKKEAGDTHAKMDGRLNSLEQRAAIYDEYMSSHKTK</sequence>
<name>A0A7K1TKL3_9BACT</name>
<organism evidence="1 2">
    <name type="scientific">Hymenobacter ginkgonis</name>
    <dbReference type="NCBI Taxonomy" id="2682976"/>
    <lineage>
        <taxon>Bacteria</taxon>
        <taxon>Pseudomonadati</taxon>
        <taxon>Bacteroidota</taxon>
        <taxon>Cytophagia</taxon>
        <taxon>Cytophagales</taxon>
        <taxon>Hymenobacteraceae</taxon>
        <taxon>Hymenobacter</taxon>
    </lineage>
</organism>
<comment type="caution">
    <text evidence="1">The sequence shown here is derived from an EMBL/GenBank/DDBJ whole genome shotgun (WGS) entry which is preliminary data.</text>
</comment>
<accession>A0A7K1TKL3</accession>
<dbReference type="AlphaFoldDB" id="A0A7K1TKL3"/>
<proteinExistence type="predicted"/>
<dbReference type="RefSeq" id="WP_157569521.1">
    <property type="nucleotide sequence ID" value="NZ_WQKZ01000008.1"/>
</dbReference>
<keyword evidence="2" id="KW-1185">Reference proteome</keyword>
<evidence type="ECO:0000313" key="2">
    <source>
        <dbReference type="Proteomes" id="UP000441336"/>
    </source>
</evidence>
<reference evidence="1 2" key="1">
    <citation type="submission" date="2019-12" db="EMBL/GenBank/DDBJ databases">
        <title>Hymenobacter sp. HMF4947 Genome sequencing and assembly.</title>
        <authorList>
            <person name="Kang H."/>
            <person name="Cha I."/>
            <person name="Kim H."/>
            <person name="Joh K."/>
        </authorList>
    </citation>
    <scope>NUCLEOTIDE SEQUENCE [LARGE SCALE GENOMIC DNA]</scope>
    <source>
        <strain evidence="1 2">HMF4947</strain>
    </source>
</reference>